<dbReference type="PANTHER" id="PTHR23264">
    <property type="entry name" value="NUCLEOTIDE-BINDING PROTEIN NBP35 YEAST -RELATED"/>
    <property type="match status" value="1"/>
</dbReference>
<evidence type="ECO:0000256" key="4">
    <source>
        <dbReference type="ARBA" id="ARBA00023004"/>
    </source>
</evidence>
<evidence type="ECO:0000313" key="6">
    <source>
        <dbReference type="EMBL" id="KAJ6676009.1"/>
    </source>
</evidence>
<keyword evidence="4" id="KW-0408">Iron</keyword>
<organism evidence="6 7">
    <name type="scientific">Salix viminalis</name>
    <name type="common">Common osier</name>
    <name type="synonym">Basket willow</name>
    <dbReference type="NCBI Taxonomy" id="40686"/>
    <lineage>
        <taxon>Eukaryota</taxon>
        <taxon>Viridiplantae</taxon>
        <taxon>Streptophyta</taxon>
        <taxon>Embryophyta</taxon>
        <taxon>Tracheophyta</taxon>
        <taxon>Spermatophyta</taxon>
        <taxon>Magnoliopsida</taxon>
        <taxon>eudicotyledons</taxon>
        <taxon>Gunneridae</taxon>
        <taxon>Pentapetalae</taxon>
        <taxon>rosids</taxon>
        <taxon>fabids</taxon>
        <taxon>Malpighiales</taxon>
        <taxon>Salicaceae</taxon>
        <taxon>Saliceae</taxon>
        <taxon>Salix</taxon>
    </lineage>
</organism>
<dbReference type="Gene3D" id="3.40.50.300">
    <property type="entry name" value="P-loop containing nucleotide triphosphate hydrolases"/>
    <property type="match status" value="1"/>
</dbReference>
<dbReference type="GO" id="GO:0140663">
    <property type="term" value="F:ATP-dependent FeS chaperone activity"/>
    <property type="evidence" value="ECO:0007669"/>
    <property type="project" value="InterPro"/>
</dbReference>
<comment type="caution">
    <text evidence="6">The sequence shown here is derived from an EMBL/GenBank/DDBJ whole genome shotgun (WGS) entry which is preliminary data.</text>
</comment>
<evidence type="ECO:0000256" key="3">
    <source>
        <dbReference type="ARBA" id="ARBA00022840"/>
    </source>
</evidence>
<proteinExistence type="predicted"/>
<dbReference type="GO" id="GO:0005524">
    <property type="term" value="F:ATP binding"/>
    <property type="evidence" value="ECO:0007669"/>
    <property type="project" value="UniProtKB-KW"/>
</dbReference>
<gene>
    <name evidence="6" type="ORF">OIU85_012096</name>
</gene>
<dbReference type="PANTHER" id="PTHR23264:SF19">
    <property type="entry name" value="CYTOSOLIC FE-S CLUSTER ASSEMBLY FACTOR NUBP2"/>
    <property type="match status" value="1"/>
</dbReference>
<reference evidence="6" key="2">
    <citation type="journal article" date="2023" name="Int. J. Mol. Sci.">
        <title>De Novo Assembly and Annotation of 11 Diverse Shrub Willow (Salix) Genomes Reveals Novel Gene Organization in Sex-Linked Regions.</title>
        <authorList>
            <person name="Hyden B."/>
            <person name="Feng K."/>
            <person name="Yates T.B."/>
            <person name="Jawdy S."/>
            <person name="Cereghino C."/>
            <person name="Smart L.B."/>
            <person name="Muchero W."/>
        </authorList>
    </citation>
    <scope>NUCLEOTIDE SEQUENCE [LARGE SCALE GENOMIC DNA]</scope>
    <source>
        <tissue evidence="6">Shoot tip</tissue>
    </source>
</reference>
<sequence>MENSEILENANERPLKLIQSLGNPMLVKDALINKNVLLPLKALRPSLAMDFGVGLMDIDIRGPSIPKMLDLEGQEIHQSNLGWSPRLC</sequence>
<keyword evidence="7" id="KW-1185">Reference proteome</keyword>
<protein>
    <submittedName>
        <fullName evidence="6">Uncharacterized protein</fullName>
    </submittedName>
</protein>
<dbReference type="EMBL" id="JAPFFL010000016">
    <property type="protein sequence ID" value="KAJ6676009.1"/>
    <property type="molecule type" value="Genomic_DNA"/>
</dbReference>
<dbReference type="AlphaFoldDB" id="A0A9Q0SFL7"/>
<evidence type="ECO:0000256" key="2">
    <source>
        <dbReference type="ARBA" id="ARBA00022741"/>
    </source>
</evidence>
<keyword evidence="2" id="KW-0547">Nucleotide-binding</keyword>
<dbReference type="InterPro" id="IPR033756">
    <property type="entry name" value="YlxH/NBP35"/>
</dbReference>
<dbReference type="Proteomes" id="UP001151529">
    <property type="component" value="Chromosome 14"/>
</dbReference>
<keyword evidence="5" id="KW-0411">Iron-sulfur</keyword>
<evidence type="ECO:0000256" key="5">
    <source>
        <dbReference type="ARBA" id="ARBA00023014"/>
    </source>
</evidence>
<name>A0A9Q0SFL7_SALVM</name>
<keyword evidence="3" id="KW-0067">ATP-binding</keyword>
<dbReference type="GO" id="GO:0046872">
    <property type="term" value="F:metal ion binding"/>
    <property type="evidence" value="ECO:0007669"/>
    <property type="project" value="UniProtKB-KW"/>
</dbReference>
<reference evidence="6" key="1">
    <citation type="submission" date="2022-11" db="EMBL/GenBank/DDBJ databases">
        <authorList>
            <person name="Hyden B.L."/>
            <person name="Feng K."/>
            <person name="Yates T."/>
            <person name="Jawdy S."/>
            <person name="Smart L.B."/>
            <person name="Muchero W."/>
        </authorList>
    </citation>
    <scope>NUCLEOTIDE SEQUENCE</scope>
    <source>
        <tissue evidence="6">Shoot tip</tissue>
    </source>
</reference>
<dbReference type="GO" id="GO:0005829">
    <property type="term" value="C:cytosol"/>
    <property type="evidence" value="ECO:0007669"/>
    <property type="project" value="TreeGrafter"/>
</dbReference>
<keyword evidence="1" id="KW-0479">Metal-binding</keyword>
<dbReference type="GO" id="GO:0051536">
    <property type="term" value="F:iron-sulfur cluster binding"/>
    <property type="evidence" value="ECO:0007669"/>
    <property type="project" value="UniProtKB-KW"/>
</dbReference>
<dbReference type="GO" id="GO:0016226">
    <property type="term" value="P:iron-sulfur cluster assembly"/>
    <property type="evidence" value="ECO:0007669"/>
    <property type="project" value="InterPro"/>
</dbReference>
<dbReference type="InterPro" id="IPR027417">
    <property type="entry name" value="P-loop_NTPase"/>
</dbReference>
<accession>A0A9Q0SFL7</accession>
<evidence type="ECO:0000313" key="7">
    <source>
        <dbReference type="Proteomes" id="UP001151529"/>
    </source>
</evidence>
<dbReference type="InterPro" id="IPR019591">
    <property type="entry name" value="Mrp/NBP35_ATP-bd"/>
</dbReference>
<dbReference type="Pfam" id="PF10609">
    <property type="entry name" value="ParA"/>
    <property type="match status" value="1"/>
</dbReference>
<dbReference type="OrthoDB" id="1741334at2759"/>
<evidence type="ECO:0000256" key="1">
    <source>
        <dbReference type="ARBA" id="ARBA00022723"/>
    </source>
</evidence>